<reference evidence="2 3" key="1">
    <citation type="submission" date="2018-04" db="EMBL/GenBank/DDBJ databases">
        <title>Genomic Encyclopedia of Type Strains, Phase IV (KMG-IV): sequencing the most valuable type-strain genomes for metagenomic binning, comparative biology and taxonomic classification.</title>
        <authorList>
            <person name="Goeker M."/>
        </authorList>
    </citation>
    <scope>NUCLEOTIDE SEQUENCE [LARGE SCALE GENOMIC DNA]</scope>
    <source>
        <strain evidence="2 3">DSM 14823</strain>
    </source>
</reference>
<dbReference type="InterPro" id="IPR052024">
    <property type="entry name" value="Methanogen_methyltrans"/>
</dbReference>
<dbReference type="GO" id="GO:0004853">
    <property type="term" value="F:uroporphyrinogen decarboxylase activity"/>
    <property type="evidence" value="ECO:0007669"/>
    <property type="project" value="InterPro"/>
</dbReference>
<dbReference type="OrthoDB" id="9815759at2"/>
<name>A0A2U1BBF5_9BACT</name>
<evidence type="ECO:0000313" key="3">
    <source>
        <dbReference type="Proteomes" id="UP000245959"/>
    </source>
</evidence>
<evidence type="ECO:0000259" key="1">
    <source>
        <dbReference type="Pfam" id="PF01208"/>
    </source>
</evidence>
<dbReference type="PANTHER" id="PTHR47099:SF1">
    <property type="entry name" value="METHYLCOBAMIDE:COM METHYLTRANSFERASE MTBA"/>
    <property type="match status" value="1"/>
</dbReference>
<dbReference type="AlphaFoldDB" id="A0A2U1BBF5"/>
<gene>
    <name evidence="2" type="ORF">C8D82_101169</name>
</gene>
<feature type="domain" description="Uroporphyrinogen decarboxylase (URO-D)" evidence="1">
    <location>
        <begin position="88"/>
        <end position="324"/>
    </location>
</feature>
<dbReference type="InterPro" id="IPR038071">
    <property type="entry name" value="UROD/MetE-like_sf"/>
</dbReference>
<dbReference type="Proteomes" id="UP000245959">
    <property type="component" value="Unassembled WGS sequence"/>
</dbReference>
<dbReference type="PANTHER" id="PTHR47099">
    <property type="entry name" value="METHYLCOBAMIDE:COM METHYLTRANSFERASE MTBA"/>
    <property type="match status" value="1"/>
</dbReference>
<accession>A0A2U1BBF5</accession>
<sequence length="345" mass="39046">MAQTPREVMRKTFTFDHPDRLGCCVFALPAFIWSRPDDYAAIMKEFPADCEWAPAPYDPSSCLSGDPFAEGIYVDEWGCVFTNINPGMIGEVKTPLIPELEDLSGLKPPYELLPKNEAAAIAQVNEFCRNTDKFVFAGCNPRPWERYQFLRGTENAMMDMALREENVDVILAAITDYYVREIEFWCKTDVDGIAYMDDWGSQQALLIDPATWRELFKPIYRKFIDCCHAAGKFAFMHSDGNIEAILPDLVELGLDIGNFQIGCMNLEKVATVAKGKLTFFGEIDRQQVLTKTPEAARTFVRNVARHLYDPAGGIVKELELGVLVEPETALTALREWDKVDREARQ</sequence>
<dbReference type="InterPro" id="IPR000257">
    <property type="entry name" value="Uroporphyrinogen_deCOase"/>
</dbReference>
<dbReference type="GeneID" id="78293703"/>
<comment type="caution">
    <text evidence="2">The sequence shown here is derived from an EMBL/GenBank/DDBJ whole genome shotgun (WGS) entry which is preliminary data.</text>
</comment>
<dbReference type="EMBL" id="QEKH01000001">
    <property type="protein sequence ID" value="PVY45972.1"/>
    <property type="molecule type" value="Genomic_DNA"/>
</dbReference>
<proteinExistence type="predicted"/>
<protein>
    <submittedName>
        <fullName evidence="2">Uroporphyrinogen decarboxylase</fullName>
    </submittedName>
</protein>
<evidence type="ECO:0000313" key="2">
    <source>
        <dbReference type="EMBL" id="PVY45972.1"/>
    </source>
</evidence>
<organism evidence="2 3">
    <name type="scientific">Victivallis vadensis</name>
    <dbReference type="NCBI Taxonomy" id="172901"/>
    <lineage>
        <taxon>Bacteria</taxon>
        <taxon>Pseudomonadati</taxon>
        <taxon>Lentisphaerota</taxon>
        <taxon>Lentisphaeria</taxon>
        <taxon>Victivallales</taxon>
        <taxon>Victivallaceae</taxon>
        <taxon>Victivallis</taxon>
    </lineage>
</organism>
<dbReference type="Gene3D" id="3.20.20.210">
    <property type="match status" value="1"/>
</dbReference>
<dbReference type="GO" id="GO:0006779">
    <property type="term" value="P:porphyrin-containing compound biosynthetic process"/>
    <property type="evidence" value="ECO:0007669"/>
    <property type="project" value="InterPro"/>
</dbReference>
<dbReference type="Pfam" id="PF01208">
    <property type="entry name" value="URO-D"/>
    <property type="match status" value="1"/>
</dbReference>
<keyword evidence="3" id="KW-1185">Reference proteome</keyword>
<dbReference type="SUPFAM" id="SSF51726">
    <property type="entry name" value="UROD/MetE-like"/>
    <property type="match status" value="1"/>
</dbReference>
<dbReference type="RefSeq" id="WP_116882364.1">
    <property type="nucleotide sequence ID" value="NZ_CABMMC010000087.1"/>
</dbReference>